<dbReference type="InterPro" id="IPR009741">
    <property type="entry name" value="EARLY_FLOWERING_4_dom"/>
</dbReference>
<evidence type="ECO:0000313" key="7">
    <source>
        <dbReference type="EMBL" id="CAG1852743.1"/>
    </source>
</evidence>
<dbReference type="AlphaFoldDB" id="A0A804KSD0"/>
<dbReference type="Proteomes" id="UP000012960">
    <property type="component" value="Unplaced"/>
</dbReference>
<dbReference type="OMA" id="ESNGKGC"/>
<dbReference type="PANTHER" id="PTHR33469">
    <property type="entry name" value="PROTEIN ELF4-LIKE 4"/>
    <property type="match status" value="1"/>
</dbReference>
<protein>
    <submittedName>
        <fullName evidence="7">(wild Malaysian banana) hypothetical protein</fullName>
    </submittedName>
</protein>
<name>A0A804KSD0_MUSAM</name>
<comment type="similarity">
    <text evidence="2">Belongs to the EARLY FLOWERING 4 family.</text>
</comment>
<comment type="subcellular location">
    <subcellularLocation>
        <location evidence="1">Nucleus</location>
    </subcellularLocation>
</comment>
<dbReference type="EMBL" id="HG996476">
    <property type="protein sequence ID" value="CAG1852743.1"/>
    <property type="molecule type" value="Genomic_DNA"/>
</dbReference>
<evidence type="ECO:0000256" key="4">
    <source>
        <dbReference type="ARBA" id="ARBA00023242"/>
    </source>
</evidence>
<gene>
    <name evidence="7" type="ORF">GSMUA_309690.1</name>
</gene>
<dbReference type="InterPro" id="IPR040462">
    <property type="entry name" value="EARLY_FLOWERING_4"/>
</dbReference>
<reference evidence="7" key="1">
    <citation type="submission" date="2021-03" db="EMBL/GenBank/DDBJ databases">
        <authorList>
            <consortium name="Genoscope - CEA"/>
            <person name="William W."/>
        </authorList>
    </citation>
    <scope>NUCLEOTIDE SEQUENCE</scope>
    <source>
        <strain evidence="7">Doubled-haploid Pahang</strain>
    </source>
</reference>
<evidence type="ECO:0000313" key="9">
    <source>
        <dbReference type="Proteomes" id="UP000012960"/>
    </source>
</evidence>
<dbReference type="EnsemblPlants" id="Ma10_t03910.1">
    <property type="protein sequence ID" value="Ma10_p03910.1"/>
    <property type="gene ID" value="Ma10_g03910"/>
</dbReference>
<evidence type="ECO:0000313" key="8">
    <source>
        <dbReference type="EnsemblPlants" id="Ma10_p03910.1"/>
    </source>
</evidence>
<dbReference type="Pfam" id="PF07011">
    <property type="entry name" value="Elf4"/>
    <property type="match status" value="1"/>
</dbReference>
<evidence type="ECO:0000259" key="6">
    <source>
        <dbReference type="Pfam" id="PF07011"/>
    </source>
</evidence>
<organism evidence="8 9">
    <name type="scientific">Musa acuminata subsp. malaccensis</name>
    <name type="common">Wild banana</name>
    <name type="synonym">Musa malaccensis</name>
    <dbReference type="NCBI Taxonomy" id="214687"/>
    <lineage>
        <taxon>Eukaryota</taxon>
        <taxon>Viridiplantae</taxon>
        <taxon>Streptophyta</taxon>
        <taxon>Embryophyta</taxon>
        <taxon>Tracheophyta</taxon>
        <taxon>Spermatophyta</taxon>
        <taxon>Magnoliopsida</taxon>
        <taxon>Liliopsida</taxon>
        <taxon>Zingiberales</taxon>
        <taxon>Musaceae</taxon>
        <taxon>Musa</taxon>
    </lineage>
</organism>
<evidence type="ECO:0000256" key="5">
    <source>
        <dbReference type="SAM" id="MobiDB-lite"/>
    </source>
</evidence>
<evidence type="ECO:0000256" key="1">
    <source>
        <dbReference type="ARBA" id="ARBA00004123"/>
    </source>
</evidence>
<dbReference type="InParanoid" id="A0A804KSD0"/>
<dbReference type="Gramene" id="Ma10_t03910.1">
    <property type="protein sequence ID" value="Ma10_p03910.1"/>
    <property type="gene ID" value="Ma10_g03910"/>
</dbReference>
<keyword evidence="3" id="KW-0090">Biological rhythms</keyword>
<feature type="domain" description="Protein EARLY FLOWERING 4" evidence="6">
    <location>
        <begin position="16"/>
        <end position="94"/>
    </location>
</feature>
<dbReference type="GO" id="GO:0042753">
    <property type="term" value="P:positive regulation of circadian rhythm"/>
    <property type="evidence" value="ECO:0007669"/>
    <property type="project" value="InterPro"/>
</dbReference>
<dbReference type="PANTHER" id="PTHR33469:SF41">
    <property type="entry name" value="(WILD MALAYSIAN BANANA) HYPOTHETICAL PROTEIN"/>
    <property type="match status" value="1"/>
</dbReference>
<dbReference type="OrthoDB" id="1895690at2759"/>
<evidence type="ECO:0000256" key="3">
    <source>
        <dbReference type="ARBA" id="ARBA00023108"/>
    </source>
</evidence>
<dbReference type="GO" id="GO:0009649">
    <property type="term" value="P:entrainment of circadian clock"/>
    <property type="evidence" value="ECO:0000318"/>
    <property type="project" value="GO_Central"/>
</dbReference>
<accession>A0A804KSD0</accession>
<reference evidence="8" key="2">
    <citation type="submission" date="2021-05" db="UniProtKB">
        <authorList>
            <consortium name="EnsemblPlants"/>
        </authorList>
    </citation>
    <scope>IDENTIFICATION</scope>
    <source>
        <strain evidence="8">subsp. malaccensis</strain>
    </source>
</reference>
<keyword evidence="9" id="KW-1185">Reference proteome</keyword>
<keyword evidence="4" id="KW-0539">Nucleus</keyword>
<dbReference type="GO" id="GO:0048511">
    <property type="term" value="P:rhythmic process"/>
    <property type="evidence" value="ECO:0007669"/>
    <property type="project" value="UniProtKB-KW"/>
</dbReference>
<evidence type="ECO:0000256" key="2">
    <source>
        <dbReference type="ARBA" id="ARBA00009514"/>
    </source>
</evidence>
<feature type="region of interest" description="Disordered" evidence="5">
    <location>
        <begin position="90"/>
        <end position="110"/>
    </location>
</feature>
<dbReference type="GO" id="GO:0005634">
    <property type="term" value="C:nucleus"/>
    <property type="evidence" value="ECO:0007669"/>
    <property type="project" value="UniProtKB-SubCell"/>
</dbReference>
<sequence>MEGGETFPVLGNGSQGDYKVMQTFHKSFGQVQSRLDQNRKLINEINQNQASRIPGRLNRNVRLIGELNSNIRRVVDVYVELCLSFTGSMEASPEAGAASQGKPGHKRVRA</sequence>
<proteinExistence type="inferred from homology"/>